<evidence type="ECO:0000313" key="1">
    <source>
        <dbReference type="EMBL" id="MBM7642479.1"/>
    </source>
</evidence>
<reference evidence="1 2" key="1">
    <citation type="submission" date="2021-01" db="EMBL/GenBank/DDBJ databases">
        <title>Genomic Encyclopedia of Type Strains, Phase IV (KMG-IV): sequencing the most valuable type-strain genomes for metagenomic binning, comparative biology and taxonomic classification.</title>
        <authorList>
            <person name="Goeker M."/>
        </authorList>
    </citation>
    <scope>NUCLEOTIDE SEQUENCE [LARGE SCALE GENOMIC DNA]</scope>
    <source>
        <strain evidence="1 2">DSM 27382</strain>
    </source>
</reference>
<sequence>MKTIGSLGTKYTMTQDFYMEKLLETGFEVLIPVEVTYYTAHTKFCKKLIDYFNSLNAPTHATKIHDENNYYINELNSDLARASDYKEKITILKEQLNKMN</sequence>
<organism evidence="1 2">
    <name type="scientific">Streptococcus loxodontisalivarius</name>
    <dbReference type="NCBI Taxonomy" id="1349415"/>
    <lineage>
        <taxon>Bacteria</taxon>
        <taxon>Bacillati</taxon>
        <taxon>Bacillota</taxon>
        <taxon>Bacilli</taxon>
        <taxon>Lactobacillales</taxon>
        <taxon>Streptococcaceae</taxon>
        <taxon>Streptococcus</taxon>
    </lineage>
</organism>
<dbReference type="Proteomes" id="UP000697472">
    <property type="component" value="Unassembled WGS sequence"/>
</dbReference>
<dbReference type="EMBL" id="JAFBEH010000012">
    <property type="protein sequence ID" value="MBM7642479.1"/>
    <property type="molecule type" value="Genomic_DNA"/>
</dbReference>
<dbReference type="SUPFAM" id="SSF53681">
    <property type="entry name" value="Aspartate/glutamate racemase"/>
    <property type="match status" value="1"/>
</dbReference>
<protein>
    <submittedName>
        <fullName evidence="1">Uncharacterized protein</fullName>
    </submittedName>
</protein>
<name>A0ABS2PR07_9STRE</name>
<keyword evidence="2" id="KW-1185">Reference proteome</keyword>
<gene>
    <name evidence="1" type="ORF">JOC28_000776</name>
</gene>
<proteinExistence type="predicted"/>
<comment type="caution">
    <text evidence="1">The sequence shown here is derived from an EMBL/GenBank/DDBJ whole genome shotgun (WGS) entry which is preliminary data.</text>
</comment>
<accession>A0ABS2PR07</accession>
<dbReference type="InterPro" id="IPR001920">
    <property type="entry name" value="Asp/Glu_race"/>
</dbReference>
<evidence type="ECO:0000313" key="2">
    <source>
        <dbReference type="Proteomes" id="UP000697472"/>
    </source>
</evidence>